<dbReference type="PROSITE" id="PS50156">
    <property type="entry name" value="SSD"/>
    <property type="match status" value="1"/>
</dbReference>
<evidence type="ECO:0000256" key="3">
    <source>
        <dbReference type="ARBA" id="ARBA00022692"/>
    </source>
</evidence>
<dbReference type="PANTHER" id="PTHR10796">
    <property type="entry name" value="PATCHED-RELATED"/>
    <property type="match status" value="1"/>
</dbReference>
<comment type="subcellular location">
    <subcellularLocation>
        <location evidence="1">Membrane</location>
        <topology evidence="1">Multi-pass membrane protein</topology>
    </subcellularLocation>
</comment>
<evidence type="ECO:0000256" key="7">
    <source>
        <dbReference type="SAM" id="Phobius"/>
    </source>
</evidence>
<evidence type="ECO:0000256" key="2">
    <source>
        <dbReference type="ARBA" id="ARBA00005585"/>
    </source>
</evidence>
<keyword evidence="6" id="KW-0325">Glycoprotein</keyword>
<evidence type="ECO:0000313" key="9">
    <source>
        <dbReference type="Proteomes" id="UP000694865"/>
    </source>
</evidence>
<comment type="similarity">
    <text evidence="2">Belongs to the patched family.</text>
</comment>
<sequence>MWELEFMNSMFVYESDNIDVAYYTSQTLELELEASITSVFPLFTITFTLLITFSIVCCIMADWVRSNPMLGQLGVLSAGLAIVSSLGLMSYCGVPFINVVASMPFLILGIGVDDMFIMIVAWRKTPSKFTVEERMGHAYSEAALSITITSITDFLAFCIGAISFFPAVQIFCLYTGVAVLFDYLYQITFFGACMALFGRREAANRHCCSCMKVLPKKEFPSTTYRLFCAGGWSDKTLPDDEASEHVFKGIRLKNLANDDSYATTFYDLDDEYFKVYGPIVSFTIDEEVDYSSKIVQTKLYDVIEELKVNDYFHSSNSTVQFWLTEFLVFMEQNNITYSNKDQFIQILRSMFLVRPTVFDTDIQFNDDNTSIVASRFLISSSDSSTANRERNIMVESRRIADKSDIQMFAYHPAFVFYEQYIAILSNTLQNIGIAAGAMFLVSLILIPHPLCSLYVTLAIASISLGVIGYMTLWHVKLDAVAMINIIICIGFSVDFSAHITYAFVIAPHHSRNKRSVHALYLLGWPILEGALSTILRPCRSPEKEEVGEMHTIDPISGVTETKHGHQNPLTDAKMEIWSKEVCSSNRSLRRISSETMHTTTCEQ</sequence>
<dbReference type="GeneID" id="100376618"/>
<feature type="transmembrane region" description="Helical" evidence="7">
    <location>
        <begin position="143"/>
        <end position="167"/>
    </location>
</feature>
<dbReference type="InterPro" id="IPR000731">
    <property type="entry name" value="SSD"/>
</dbReference>
<keyword evidence="9" id="KW-1185">Reference proteome</keyword>
<evidence type="ECO:0000256" key="1">
    <source>
        <dbReference type="ARBA" id="ARBA00004141"/>
    </source>
</evidence>
<evidence type="ECO:0000256" key="4">
    <source>
        <dbReference type="ARBA" id="ARBA00022989"/>
    </source>
</evidence>
<keyword evidence="5 7" id="KW-0472">Membrane</keyword>
<feature type="transmembrane region" description="Helical" evidence="7">
    <location>
        <begin position="428"/>
        <end position="446"/>
    </location>
</feature>
<keyword evidence="4 7" id="KW-1133">Transmembrane helix</keyword>
<feature type="transmembrane region" description="Helical" evidence="7">
    <location>
        <begin position="103"/>
        <end position="122"/>
    </location>
</feature>
<dbReference type="Gene3D" id="1.20.1640.10">
    <property type="entry name" value="Multidrug efflux transporter AcrB transmembrane domain"/>
    <property type="match status" value="2"/>
</dbReference>
<dbReference type="SUPFAM" id="SSF82866">
    <property type="entry name" value="Multidrug efflux transporter AcrB transmembrane domain"/>
    <property type="match status" value="2"/>
</dbReference>
<protein>
    <submittedName>
        <fullName evidence="10">Patched domain-containing protein 3-like</fullName>
    </submittedName>
</protein>
<gene>
    <name evidence="10" type="primary">LOC100376618</name>
</gene>
<dbReference type="PANTHER" id="PTHR10796:SF92">
    <property type="entry name" value="PATCHED-RELATED, ISOFORM A"/>
    <property type="match status" value="1"/>
</dbReference>
<dbReference type="RefSeq" id="XP_006814498.1">
    <property type="nucleotide sequence ID" value="XM_006814435.1"/>
</dbReference>
<dbReference type="InterPro" id="IPR003392">
    <property type="entry name" value="PTHD_SSD"/>
</dbReference>
<accession>A0ABM0M3A7</accession>
<evidence type="ECO:0000256" key="6">
    <source>
        <dbReference type="ARBA" id="ARBA00023180"/>
    </source>
</evidence>
<organism evidence="9 10">
    <name type="scientific">Saccoglossus kowalevskii</name>
    <name type="common">Acorn worm</name>
    <dbReference type="NCBI Taxonomy" id="10224"/>
    <lineage>
        <taxon>Eukaryota</taxon>
        <taxon>Metazoa</taxon>
        <taxon>Hemichordata</taxon>
        <taxon>Enteropneusta</taxon>
        <taxon>Harrimaniidae</taxon>
        <taxon>Saccoglossus</taxon>
    </lineage>
</organism>
<feature type="transmembrane region" description="Helical" evidence="7">
    <location>
        <begin position="405"/>
        <end position="422"/>
    </location>
</feature>
<name>A0ABM0M3A7_SACKO</name>
<feature type="transmembrane region" description="Helical" evidence="7">
    <location>
        <begin position="481"/>
        <end position="506"/>
    </location>
</feature>
<evidence type="ECO:0000313" key="10">
    <source>
        <dbReference type="RefSeq" id="XP_006814498.1"/>
    </source>
</evidence>
<dbReference type="Pfam" id="PF02460">
    <property type="entry name" value="Patched"/>
    <property type="match status" value="1"/>
</dbReference>
<keyword evidence="3 7" id="KW-0812">Transmembrane</keyword>
<feature type="transmembrane region" description="Helical" evidence="7">
    <location>
        <begin position="73"/>
        <end position="97"/>
    </location>
</feature>
<feature type="domain" description="SSD" evidence="8">
    <location>
        <begin position="39"/>
        <end position="196"/>
    </location>
</feature>
<reference evidence="10" key="1">
    <citation type="submission" date="2025-08" db="UniProtKB">
        <authorList>
            <consortium name="RefSeq"/>
        </authorList>
    </citation>
    <scope>IDENTIFICATION</scope>
    <source>
        <tissue evidence="10">Testes</tissue>
    </source>
</reference>
<evidence type="ECO:0000256" key="5">
    <source>
        <dbReference type="ARBA" id="ARBA00023136"/>
    </source>
</evidence>
<feature type="transmembrane region" description="Helical" evidence="7">
    <location>
        <begin position="39"/>
        <end position="61"/>
    </location>
</feature>
<dbReference type="InterPro" id="IPR051697">
    <property type="entry name" value="Patched_domain-protein"/>
</dbReference>
<feature type="transmembrane region" description="Helical" evidence="7">
    <location>
        <begin position="173"/>
        <end position="197"/>
    </location>
</feature>
<feature type="transmembrane region" description="Helical" evidence="7">
    <location>
        <begin position="453"/>
        <end position="475"/>
    </location>
</feature>
<dbReference type="Proteomes" id="UP000694865">
    <property type="component" value="Unplaced"/>
</dbReference>
<evidence type="ECO:0000259" key="8">
    <source>
        <dbReference type="PROSITE" id="PS50156"/>
    </source>
</evidence>
<proteinExistence type="inferred from homology"/>